<dbReference type="RefSeq" id="WP_013700820.1">
    <property type="nucleotide sequence ID" value="NC_015385.1"/>
</dbReference>
<dbReference type="KEGG" id="tsu:Tresu_0572"/>
<accession>F2NRH1</accession>
<evidence type="ECO:0000313" key="1">
    <source>
        <dbReference type="EMBL" id="AEB13513.1"/>
    </source>
</evidence>
<sequence>MTEAYKGGIILENPNVKITSDDVNSATLTGYVYTETMNGLSDNSLMSRLTKDSDLPILNFKFVFLNDTENFYGTGVDKIFENYYRNGASDKILVKSSSAPFNAKDALNGGYMYDKNGNYNKNAYGIDINTALLMAEKLTNEIQNVNISGNVTSDVDTDLTPSNVRFSGDVSGLKLILGGDAGIIDFAVVGPKSEITAVGAKVIVRGLKEGSYEGIYTANTLDFSGVDKTLLKNIEVGNATKRVYGASSSNFSLANNRDTVFKTTSSASTNQAWEKKGRGEPVSDGELISKLDVKAKANNPLLQKLLDENCPVYG</sequence>
<protein>
    <submittedName>
        <fullName evidence="1">Uncharacterized protein</fullName>
    </submittedName>
</protein>
<keyword evidence="2" id="KW-1185">Reference proteome</keyword>
<reference evidence="2" key="2">
    <citation type="submission" date="2011-04" db="EMBL/GenBank/DDBJ databases">
        <title>The complete genome of chromosome of Treponema succinifaciens DSM 2489.</title>
        <authorList>
            <person name="Lucas S."/>
            <person name="Copeland A."/>
            <person name="Lapidus A."/>
            <person name="Bruce D."/>
            <person name="Goodwin L."/>
            <person name="Pitluck S."/>
            <person name="Peters L."/>
            <person name="Kyrpides N."/>
            <person name="Mavromatis K."/>
            <person name="Ivanova N."/>
            <person name="Ovchinnikova G."/>
            <person name="Teshima H."/>
            <person name="Detter J.C."/>
            <person name="Tapia R."/>
            <person name="Han C."/>
            <person name="Land M."/>
            <person name="Hauser L."/>
            <person name="Markowitz V."/>
            <person name="Cheng J.-F."/>
            <person name="Hugenholtz P."/>
            <person name="Woyke T."/>
            <person name="Wu D."/>
            <person name="Gronow S."/>
            <person name="Wellnitz S."/>
            <person name="Brambilla E."/>
            <person name="Klenk H.-P."/>
            <person name="Eisen J.A."/>
        </authorList>
    </citation>
    <scope>NUCLEOTIDE SEQUENCE [LARGE SCALE GENOMIC DNA]</scope>
    <source>
        <strain evidence="2">ATCC 33096 / DSM 2489 / 6091</strain>
    </source>
</reference>
<dbReference type="AlphaFoldDB" id="F2NRH1"/>
<name>F2NRH1_TRES6</name>
<dbReference type="HOGENOM" id="CLU_885496_0_0_12"/>
<organism evidence="1 2">
    <name type="scientific">Treponema succinifaciens (strain ATCC 33096 / DSM 2489 / 6091)</name>
    <dbReference type="NCBI Taxonomy" id="869209"/>
    <lineage>
        <taxon>Bacteria</taxon>
        <taxon>Pseudomonadati</taxon>
        <taxon>Spirochaetota</taxon>
        <taxon>Spirochaetia</taxon>
        <taxon>Spirochaetales</taxon>
        <taxon>Treponemataceae</taxon>
        <taxon>Treponema</taxon>
    </lineage>
</organism>
<dbReference type="STRING" id="869209.Tresu_0572"/>
<proteinExistence type="predicted"/>
<gene>
    <name evidence="1" type="ordered locus">Tresu_0572</name>
</gene>
<dbReference type="Proteomes" id="UP000006852">
    <property type="component" value="Chromosome"/>
</dbReference>
<dbReference type="EMBL" id="CP002631">
    <property type="protein sequence ID" value="AEB13513.1"/>
    <property type="molecule type" value="Genomic_DNA"/>
</dbReference>
<evidence type="ECO:0000313" key="2">
    <source>
        <dbReference type="Proteomes" id="UP000006852"/>
    </source>
</evidence>
<reference evidence="1 2" key="1">
    <citation type="journal article" date="2011" name="Stand. Genomic Sci.">
        <title>Complete genome sequence of Treponema succinifaciens type strain (6091).</title>
        <authorList>
            <person name="Han C."/>
            <person name="Gronow S."/>
            <person name="Teshima H."/>
            <person name="Lapidus A."/>
            <person name="Nolan M."/>
            <person name="Lucas S."/>
            <person name="Hammon N."/>
            <person name="Deshpande S."/>
            <person name="Cheng J.F."/>
            <person name="Zeytun A."/>
            <person name="Tapia R."/>
            <person name="Goodwin L."/>
            <person name="Pitluck S."/>
            <person name="Liolios K."/>
            <person name="Pagani I."/>
            <person name="Ivanova N."/>
            <person name="Mavromatis K."/>
            <person name="Mikhailova N."/>
            <person name="Huntemann M."/>
            <person name="Pati A."/>
            <person name="Chen A."/>
            <person name="Palaniappan K."/>
            <person name="Land M."/>
            <person name="Hauser L."/>
            <person name="Brambilla E.M."/>
            <person name="Rohde M."/>
            <person name="Goker M."/>
            <person name="Woyke T."/>
            <person name="Bristow J."/>
            <person name="Eisen J.A."/>
            <person name="Markowitz V."/>
            <person name="Hugenholtz P."/>
            <person name="Kyrpides N.C."/>
            <person name="Klenk H.P."/>
            <person name="Detter J.C."/>
        </authorList>
    </citation>
    <scope>NUCLEOTIDE SEQUENCE [LARGE SCALE GENOMIC DNA]</scope>
    <source>
        <strain evidence="2">ATCC 33096 / DSM 2489 / 6091</strain>
    </source>
</reference>
<dbReference type="GeneID" id="302997775"/>